<proteinExistence type="predicted"/>
<dbReference type="Proteomes" id="UP000012040">
    <property type="component" value="Chromosome"/>
</dbReference>
<feature type="transmembrane region" description="Helical" evidence="1">
    <location>
        <begin position="99"/>
        <end position="118"/>
    </location>
</feature>
<feature type="transmembrane region" description="Helical" evidence="1">
    <location>
        <begin position="149"/>
        <end position="166"/>
    </location>
</feature>
<feature type="transmembrane region" description="Helical" evidence="1">
    <location>
        <begin position="125"/>
        <end position="143"/>
    </location>
</feature>
<organism evidence="2 3">
    <name type="scientific">Pseudobdellovibrio exovorus JSS</name>
    <dbReference type="NCBI Taxonomy" id="1184267"/>
    <lineage>
        <taxon>Bacteria</taxon>
        <taxon>Pseudomonadati</taxon>
        <taxon>Bdellovibrionota</taxon>
        <taxon>Bdellovibrionia</taxon>
        <taxon>Bdellovibrionales</taxon>
        <taxon>Pseudobdellovibrionaceae</taxon>
        <taxon>Pseudobdellovibrio</taxon>
    </lineage>
</organism>
<gene>
    <name evidence="2" type="ORF">A11Q_159</name>
</gene>
<evidence type="ECO:0000313" key="3">
    <source>
        <dbReference type="Proteomes" id="UP000012040"/>
    </source>
</evidence>
<feature type="transmembrane region" description="Helical" evidence="1">
    <location>
        <begin position="293"/>
        <end position="317"/>
    </location>
</feature>
<sequence length="394" mass="41656">MKILKQYQRDFSFSALTSAVVIALVGMASSAILVFQEAAAFGVSSQEASSWLGSLCVGMGILTILLSTKYRVPVMIAWSTPGAALLISSAAGFTLPQAIGAFVFSAILMILSGATGVFEKIMNRVPQGLSAALLAGVLLSFTVNAVTAFNTQSILIAAMFVAYVVGKKYSPNFTMLFVLVTGISVSAALKLLRFENLSMSATEFTWTWPEFSISALLSIGLPLFVVTMASQNITGFAIMRSYGYLPSVSKILTKTGILNLITAFFGGFAVNLAAVTAAIAMSADCNPNKDRRYMAAVISGVFYIIIGFMAGAITSVFSAFPQELVIAIAGFALFGTVSASLQKALSQEEGKEATFITFVIAASGFKFLNIGSAFWSLVIGGLVLYLMRPKPIEA</sequence>
<keyword evidence="1" id="KW-0812">Transmembrane</keyword>
<evidence type="ECO:0008006" key="4">
    <source>
        <dbReference type="Google" id="ProtNLM"/>
    </source>
</evidence>
<keyword evidence="1" id="KW-1133">Transmembrane helix</keyword>
<dbReference type="InterPro" id="IPR004711">
    <property type="entry name" value="Benzoate_Transporter"/>
</dbReference>
<keyword evidence="1" id="KW-0472">Membrane</keyword>
<dbReference type="GO" id="GO:0005886">
    <property type="term" value="C:plasma membrane"/>
    <property type="evidence" value="ECO:0007669"/>
    <property type="project" value="TreeGrafter"/>
</dbReference>
<feature type="transmembrane region" description="Helical" evidence="1">
    <location>
        <begin position="257"/>
        <end position="281"/>
    </location>
</feature>
<dbReference type="Pfam" id="PF03594">
    <property type="entry name" value="BenE"/>
    <property type="match status" value="1"/>
</dbReference>
<dbReference type="STRING" id="1184267.A11Q_159"/>
<dbReference type="EMBL" id="CP003537">
    <property type="protein sequence ID" value="AGH94379.1"/>
    <property type="molecule type" value="Genomic_DNA"/>
</dbReference>
<feature type="transmembrane region" description="Helical" evidence="1">
    <location>
        <begin position="212"/>
        <end position="236"/>
    </location>
</feature>
<dbReference type="RefSeq" id="WP_015468869.1">
    <property type="nucleotide sequence ID" value="NC_020813.1"/>
</dbReference>
<evidence type="ECO:0000313" key="2">
    <source>
        <dbReference type="EMBL" id="AGH94379.1"/>
    </source>
</evidence>
<feature type="transmembrane region" description="Helical" evidence="1">
    <location>
        <begin position="173"/>
        <end position="192"/>
    </location>
</feature>
<dbReference type="eggNOG" id="COG3135">
    <property type="taxonomic scope" value="Bacteria"/>
</dbReference>
<dbReference type="PANTHER" id="PTHR30199:SF0">
    <property type="entry name" value="INNER MEMBRANE PROTEIN YDCO"/>
    <property type="match status" value="1"/>
</dbReference>
<name>M4VMR6_9BACT</name>
<feature type="transmembrane region" description="Helical" evidence="1">
    <location>
        <begin position="48"/>
        <end position="67"/>
    </location>
</feature>
<dbReference type="AlphaFoldDB" id="M4VMR6"/>
<dbReference type="NCBIfam" id="TIGR00843">
    <property type="entry name" value="benE"/>
    <property type="match status" value="1"/>
</dbReference>
<feature type="transmembrane region" description="Helical" evidence="1">
    <location>
        <begin position="324"/>
        <end position="341"/>
    </location>
</feature>
<dbReference type="PANTHER" id="PTHR30199">
    <property type="entry name" value="MFS FAMILY TRANSPORTER, PREDICTED SUBSTRATE BENZOATE"/>
    <property type="match status" value="1"/>
</dbReference>
<keyword evidence="3" id="KW-1185">Reference proteome</keyword>
<feature type="transmembrane region" description="Helical" evidence="1">
    <location>
        <begin position="353"/>
        <end position="386"/>
    </location>
</feature>
<protein>
    <recommendedName>
        <fullName evidence="4">Benzoate membrane transport protein</fullName>
    </recommendedName>
</protein>
<dbReference type="OrthoDB" id="9792424at2"/>
<dbReference type="HOGENOM" id="CLU_041268_2_0_7"/>
<evidence type="ECO:0000256" key="1">
    <source>
        <dbReference type="SAM" id="Phobius"/>
    </source>
</evidence>
<reference evidence="2 3" key="1">
    <citation type="journal article" date="2013" name="ISME J.">
        <title>By their genes ye shall know them: genomic signatures of predatory bacteria.</title>
        <authorList>
            <person name="Pasternak Z."/>
            <person name="Pietrokovski S."/>
            <person name="Rotem O."/>
            <person name="Gophna U."/>
            <person name="Lurie-Weinberger M.N."/>
            <person name="Jurkevitch E."/>
        </authorList>
    </citation>
    <scope>NUCLEOTIDE SEQUENCE [LARGE SCALE GENOMIC DNA]</scope>
    <source>
        <strain evidence="2 3">JSS</strain>
    </source>
</reference>
<accession>M4VMR6</accession>
<dbReference type="KEGG" id="bex:A11Q_159"/>
<dbReference type="PATRIC" id="fig|1184267.3.peg.162"/>
<feature type="transmembrane region" description="Helical" evidence="1">
    <location>
        <begin position="74"/>
        <end position="93"/>
    </location>
</feature>
<feature type="transmembrane region" description="Helical" evidence="1">
    <location>
        <begin position="12"/>
        <end position="36"/>
    </location>
</feature>
<dbReference type="GO" id="GO:0042925">
    <property type="term" value="F:benzoate transmembrane transporter activity"/>
    <property type="evidence" value="ECO:0007669"/>
    <property type="project" value="InterPro"/>
</dbReference>